<dbReference type="AlphaFoldDB" id="E1QF58"/>
<gene>
    <name evidence="1" type="ordered locus">Deba_0823</name>
</gene>
<dbReference type="KEGG" id="dbr:Deba_0823"/>
<sequence>MTDDRQTTDKLSNRQEAYLKASKEIAVKFIETGRLTMASFGETFAQIYAGVKKAVEDAEGQ</sequence>
<dbReference type="STRING" id="644282.Deba_0823"/>
<dbReference type="EMBL" id="CP002085">
    <property type="protein sequence ID" value="ADK84194.1"/>
    <property type="molecule type" value="Genomic_DNA"/>
</dbReference>
<dbReference type="RefSeq" id="WP_013257649.1">
    <property type="nucleotide sequence ID" value="NC_014365.1"/>
</dbReference>
<dbReference type="OrthoDB" id="9801073at2"/>
<name>E1QF58_DESB2</name>
<dbReference type="HOGENOM" id="CLU_2914909_0_0_7"/>
<reference evidence="1 2" key="1">
    <citation type="journal article" date="2010" name="Stand. Genomic Sci.">
        <title>Complete genome sequence of Desulfarculus baarsii type strain (2st14).</title>
        <authorList>
            <person name="Sun H."/>
            <person name="Spring S."/>
            <person name="Lapidus A."/>
            <person name="Davenport K."/>
            <person name="Del Rio T.G."/>
            <person name="Tice H."/>
            <person name="Nolan M."/>
            <person name="Copeland A."/>
            <person name="Cheng J.F."/>
            <person name="Lucas S."/>
            <person name="Tapia R."/>
            <person name="Goodwin L."/>
            <person name="Pitluck S."/>
            <person name="Ivanova N."/>
            <person name="Pagani I."/>
            <person name="Mavromatis K."/>
            <person name="Ovchinnikova G."/>
            <person name="Pati A."/>
            <person name="Chen A."/>
            <person name="Palaniappan K."/>
            <person name="Hauser L."/>
            <person name="Chang Y.J."/>
            <person name="Jeffries C.D."/>
            <person name="Detter J.C."/>
            <person name="Han C."/>
            <person name="Rohde M."/>
            <person name="Brambilla E."/>
            <person name="Goker M."/>
            <person name="Woyke T."/>
            <person name="Bristow J."/>
            <person name="Eisen J.A."/>
            <person name="Markowitz V."/>
            <person name="Hugenholtz P."/>
            <person name="Kyrpides N.C."/>
            <person name="Klenk H.P."/>
            <person name="Land M."/>
        </authorList>
    </citation>
    <scope>NUCLEOTIDE SEQUENCE [LARGE SCALE GENOMIC DNA]</scope>
    <source>
        <strain evidence="2">ATCC 33931 / DSM 2075 / LMG 7858 / VKM B-1802 / 2st14</strain>
    </source>
</reference>
<proteinExistence type="predicted"/>
<organism evidence="1 2">
    <name type="scientific">Desulfarculus baarsii (strain ATCC 33931 / DSM 2075 / LMG 7858 / VKM B-1802 / 2st14)</name>
    <dbReference type="NCBI Taxonomy" id="644282"/>
    <lineage>
        <taxon>Bacteria</taxon>
        <taxon>Pseudomonadati</taxon>
        <taxon>Thermodesulfobacteriota</taxon>
        <taxon>Desulfarculia</taxon>
        <taxon>Desulfarculales</taxon>
        <taxon>Desulfarculaceae</taxon>
        <taxon>Desulfarculus</taxon>
    </lineage>
</organism>
<dbReference type="Proteomes" id="UP000009047">
    <property type="component" value="Chromosome"/>
</dbReference>
<protein>
    <submittedName>
        <fullName evidence="1">Uncharacterized protein</fullName>
    </submittedName>
</protein>
<evidence type="ECO:0000313" key="1">
    <source>
        <dbReference type="EMBL" id="ADK84194.1"/>
    </source>
</evidence>
<accession>E1QF58</accession>
<keyword evidence="2" id="KW-1185">Reference proteome</keyword>
<evidence type="ECO:0000313" key="2">
    <source>
        <dbReference type="Proteomes" id="UP000009047"/>
    </source>
</evidence>